<dbReference type="InterPro" id="IPR024925">
    <property type="entry name" value="Malonyl_CoA-ACP_transAc"/>
</dbReference>
<evidence type="ECO:0000256" key="5">
    <source>
        <dbReference type="ARBA" id="ARBA00022516"/>
    </source>
</evidence>
<dbReference type="GO" id="GO:0006633">
    <property type="term" value="P:fatty acid biosynthetic process"/>
    <property type="evidence" value="ECO:0000318"/>
    <property type="project" value="GO_Central"/>
</dbReference>
<dbReference type="OrthoDB" id="541883at2759"/>
<reference evidence="15 17" key="2">
    <citation type="journal article" date="2013" name="Nature">
        <title>Insights into bilaterian evolution from three spiralian genomes.</title>
        <authorList>
            <person name="Simakov O."/>
            <person name="Marletaz F."/>
            <person name="Cho S.J."/>
            <person name="Edsinger-Gonzales E."/>
            <person name="Havlak P."/>
            <person name="Hellsten U."/>
            <person name="Kuo D.H."/>
            <person name="Larsson T."/>
            <person name="Lv J."/>
            <person name="Arendt D."/>
            <person name="Savage R."/>
            <person name="Osoegawa K."/>
            <person name="de Jong P."/>
            <person name="Grimwood J."/>
            <person name="Chapman J.A."/>
            <person name="Shapiro H."/>
            <person name="Aerts A."/>
            <person name="Otillar R.P."/>
            <person name="Terry A.Y."/>
            <person name="Boore J.L."/>
            <person name="Grigoriev I.V."/>
            <person name="Lindberg D.R."/>
            <person name="Seaver E.C."/>
            <person name="Weisblat D.A."/>
            <person name="Putnam N.H."/>
            <person name="Rokhsar D.S."/>
        </authorList>
    </citation>
    <scope>NUCLEOTIDE SEQUENCE</scope>
</reference>
<dbReference type="InParanoid" id="T1FMQ4"/>
<dbReference type="CTD" id="20210103"/>
<dbReference type="Proteomes" id="UP000015101">
    <property type="component" value="Unassembled WGS sequence"/>
</dbReference>
<dbReference type="STRING" id="6412.T1FMQ4"/>
<dbReference type="RefSeq" id="XP_009012741.1">
    <property type="nucleotide sequence ID" value="XM_009014493.1"/>
</dbReference>
<evidence type="ECO:0000256" key="1">
    <source>
        <dbReference type="ARBA" id="ARBA00004173"/>
    </source>
</evidence>
<dbReference type="Pfam" id="PF00698">
    <property type="entry name" value="Acyl_transf_1"/>
    <property type="match status" value="1"/>
</dbReference>
<dbReference type="PANTHER" id="PTHR47170">
    <property type="entry name" value="MALONYL-COA ACP TRANSACYLASE, ACP-BINDING"/>
    <property type="match status" value="1"/>
</dbReference>
<feature type="domain" description="Malonyl-CoA:ACP transacylase (MAT)" evidence="14">
    <location>
        <begin position="2"/>
        <end position="297"/>
    </location>
</feature>
<dbReference type="UniPathway" id="UPA00094"/>
<reference evidence="16" key="3">
    <citation type="submission" date="2015-06" db="UniProtKB">
        <authorList>
            <consortium name="EnsemblMetazoa"/>
        </authorList>
    </citation>
    <scope>IDENTIFICATION</scope>
</reference>
<dbReference type="Gene3D" id="3.40.366.10">
    <property type="entry name" value="Malonyl-Coenzyme A Acyl Carrier Protein, domain 2"/>
    <property type="match status" value="1"/>
</dbReference>
<dbReference type="KEGG" id="hro:HELRODRAFT_185364"/>
<evidence type="ECO:0000256" key="11">
    <source>
        <dbReference type="ARBA" id="ARBA00023160"/>
    </source>
</evidence>
<dbReference type="FunCoup" id="T1FMQ4">
    <property type="interactions" value="1264"/>
</dbReference>
<dbReference type="eggNOG" id="KOG2926">
    <property type="taxonomic scope" value="Eukaryota"/>
</dbReference>
<dbReference type="InterPro" id="IPR001227">
    <property type="entry name" value="Ac_transferase_dom_sf"/>
</dbReference>
<dbReference type="GO" id="GO:0004314">
    <property type="term" value="F:[acyl-carrier-protein] S-malonyltransferase activity"/>
    <property type="evidence" value="ECO:0000318"/>
    <property type="project" value="GO_Central"/>
</dbReference>
<dbReference type="InterPro" id="IPR016035">
    <property type="entry name" value="Acyl_Trfase/lysoPLipase"/>
</dbReference>
<name>T1FMQ4_HELRO</name>
<dbReference type="InterPro" id="IPR014043">
    <property type="entry name" value="Acyl_transferase_dom"/>
</dbReference>
<keyword evidence="10" id="KW-0496">Mitochondrion</keyword>
<dbReference type="PIRSF" id="PIRSF000446">
    <property type="entry name" value="Mct"/>
    <property type="match status" value="1"/>
</dbReference>
<dbReference type="EC" id="2.3.1.39" evidence="4"/>
<dbReference type="InterPro" id="IPR016036">
    <property type="entry name" value="Malonyl_transacylase_ACP-bd"/>
</dbReference>
<evidence type="ECO:0000313" key="15">
    <source>
        <dbReference type="EMBL" id="ESO08719.1"/>
    </source>
</evidence>
<dbReference type="FunFam" id="3.30.70.250:FF:000005">
    <property type="entry name" value="Malonyl-CoA-acyl carrier protein transacylase, mitochondrial"/>
    <property type="match status" value="1"/>
</dbReference>
<gene>
    <name evidence="16" type="primary">20210103</name>
    <name evidence="15" type="ORF">HELRODRAFT_185364</name>
</gene>
<dbReference type="OMA" id="AANYNCP"/>
<dbReference type="EMBL" id="KB096023">
    <property type="protein sequence ID" value="ESO08719.1"/>
    <property type="molecule type" value="Genomic_DNA"/>
</dbReference>
<evidence type="ECO:0000256" key="7">
    <source>
        <dbReference type="ARBA" id="ARBA00022832"/>
    </source>
</evidence>
<dbReference type="GeneID" id="20210103"/>
<dbReference type="SUPFAM" id="SSF52151">
    <property type="entry name" value="FabD/lysophospholipase-like"/>
    <property type="match status" value="1"/>
</dbReference>
<dbReference type="InterPro" id="IPR052760">
    <property type="entry name" value="Mitochondrial_malonyltrans"/>
</dbReference>
<evidence type="ECO:0000259" key="14">
    <source>
        <dbReference type="SMART" id="SM00827"/>
    </source>
</evidence>
<evidence type="ECO:0000256" key="2">
    <source>
        <dbReference type="ARBA" id="ARBA00005194"/>
    </source>
</evidence>
<evidence type="ECO:0000256" key="9">
    <source>
        <dbReference type="ARBA" id="ARBA00023098"/>
    </source>
</evidence>
<dbReference type="Gene3D" id="3.30.70.250">
    <property type="entry name" value="Malonyl-CoA ACP transacylase, ACP-binding"/>
    <property type="match status" value="1"/>
</dbReference>
<keyword evidence="6" id="KW-0808">Transferase</keyword>
<keyword evidence="9" id="KW-0443">Lipid metabolism</keyword>
<evidence type="ECO:0000256" key="10">
    <source>
        <dbReference type="ARBA" id="ARBA00023128"/>
    </source>
</evidence>
<dbReference type="EMBL" id="AMQM01003012">
    <property type="status" value="NOT_ANNOTATED_CDS"/>
    <property type="molecule type" value="Genomic_DNA"/>
</dbReference>
<evidence type="ECO:0000313" key="16">
    <source>
        <dbReference type="EnsemblMetazoa" id="HelroP185364"/>
    </source>
</evidence>
<keyword evidence="5" id="KW-0444">Lipid biosynthesis</keyword>
<keyword evidence="11" id="KW-0275">Fatty acid biosynthesis</keyword>
<evidence type="ECO:0000313" key="17">
    <source>
        <dbReference type="Proteomes" id="UP000015101"/>
    </source>
</evidence>
<dbReference type="EnsemblMetazoa" id="HelroT185364">
    <property type="protein sequence ID" value="HelroP185364"/>
    <property type="gene ID" value="HelroG185364"/>
</dbReference>
<proteinExistence type="inferred from homology"/>
<dbReference type="PANTHER" id="PTHR47170:SF2">
    <property type="entry name" value="MALONYL-COA:ACP TRANSACYLASE (MAT) DOMAIN-CONTAINING PROTEIN"/>
    <property type="match status" value="1"/>
</dbReference>
<evidence type="ECO:0000256" key="13">
    <source>
        <dbReference type="ARBA" id="ARBA00077751"/>
    </source>
</evidence>
<protein>
    <recommendedName>
        <fullName evidence="4">[acyl-carrier-protein] S-malonyltransferase</fullName>
        <ecNumber evidence="4">2.3.1.39</ecNumber>
    </recommendedName>
    <alternativeName>
        <fullName evidence="13">[Acyl-carrier-protein] malonyltransferase</fullName>
    </alternativeName>
</protein>
<comment type="similarity">
    <text evidence="3">Belongs to the FabD family.</text>
</comment>
<evidence type="ECO:0000256" key="3">
    <source>
        <dbReference type="ARBA" id="ARBA00008217"/>
    </source>
</evidence>
<accession>T1FMQ4</accession>
<comment type="subcellular location">
    <subcellularLocation>
        <location evidence="1">Mitochondrion</location>
    </subcellularLocation>
</comment>
<dbReference type="HOGENOM" id="CLU_030558_2_3_1"/>
<keyword evidence="8" id="KW-0809">Transit peptide</keyword>
<dbReference type="GO" id="GO:0005739">
    <property type="term" value="C:mitochondrion"/>
    <property type="evidence" value="ECO:0000318"/>
    <property type="project" value="GO_Central"/>
</dbReference>
<dbReference type="SMART" id="SM00827">
    <property type="entry name" value="PKS_AT"/>
    <property type="match status" value="1"/>
</dbReference>
<evidence type="ECO:0000256" key="4">
    <source>
        <dbReference type="ARBA" id="ARBA00013258"/>
    </source>
</evidence>
<evidence type="ECO:0000256" key="6">
    <source>
        <dbReference type="ARBA" id="ARBA00022679"/>
    </source>
</evidence>
<sequence>MLFPGQGSQFVGMGKLLLEYPNVRDIYKLASKILGYDLIEVCLKGPKSLLDKTLYCQPAVVVTSLAAIEKLKYDNPKAIESCITTAGYSVGEISALVFAGSLSIEDAIYLVKYRSEAMQKVSEGTPGSMMVVFISPSTKLNFACHASKLYCKQELKMEEVVCEISNYLHPGCKVVAGNSQALKFIEKNAKEFEIRRTSYLPVSGAFHSKLMQPVVEMLKSKISSLKINDPVVPVHSNVTGARFKNADDIRKLILKQICMPVKWEQTLHSIYARPQGKNFPRTFEVGPGKQMGALLKMVNAKAFEEYQNVDV</sequence>
<dbReference type="AlphaFoldDB" id="T1FMQ4"/>
<keyword evidence="17" id="KW-1185">Reference proteome</keyword>
<evidence type="ECO:0000256" key="8">
    <source>
        <dbReference type="ARBA" id="ARBA00022946"/>
    </source>
</evidence>
<evidence type="ECO:0000256" key="12">
    <source>
        <dbReference type="ARBA" id="ARBA00061523"/>
    </source>
</evidence>
<comment type="pathway">
    <text evidence="2">Lipid metabolism; fatty acid biosynthesis.</text>
</comment>
<dbReference type="SUPFAM" id="SSF55048">
    <property type="entry name" value="Probable ACP-binding domain of malonyl-CoA ACP transacylase"/>
    <property type="match status" value="1"/>
</dbReference>
<keyword evidence="7" id="KW-0276">Fatty acid metabolism</keyword>
<organism evidence="16 17">
    <name type="scientific">Helobdella robusta</name>
    <name type="common">Californian leech</name>
    <dbReference type="NCBI Taxonomy" id="6412"/>
    <lineage>
        <taxon>Eukaryota</taxon>
        <taxon>Metazoa</taxon>
        <taxon>Spiralia</taxon>
        <taxon>Lophotrochozoa</taxon>
        <taxon>Annelida</taxon>
        <taxon>Clitellata</taxon>
        <taxon>Hirudinea</taxon>
        <taxon>Rhynchobdellida</taxon>
        <taxon>Glossiphoniidae</taxon>
        <taxon>Helobdella</taxon>
    </lineage>
</organism>
<reference evidence="17" key="1">
    <citation type="submission" date="2012-12" db="EMBL/GenBank/DDBJ databases">
        <authorList>
            <person name="Hellsten U."/>
            <person name="Grimwood J."/>
            <person name="Chapman J.A."/>
            <person name="Shapiro H."/>
            <person name="Aerts A."/>
            <person name="Otillar R.P."/>
            <person name="Terry A.Y."/>
            <person name="Boore J.L."/>
            <person name="Simakov O."/>
            <person name="Marletaz F."/>
            <person name="Cho S.-J."/>
            <person name="Edsinger-Gonzales E."/>
            <person name="Havlak P."/>
            <person name="Kuo D.-H."/>
            <person name="Larsson T."/>
            <person name="Lv J."/>
            <person name="Arendt D."/>
            <person name="Savage R."/>
            <person name="Osoegawa K."/>
            <person name="de Jong P."/>
            <person name="Lindberg D.R."/>
            <person name="Seaver E.C."/>
            <person name="Weisblat D.A."/>
            <person name="Putnam N.H."/>
            <person name="Grigoriev I.V."/>
            <person name="Rokhsar D.S."/>
        </authorList>
    </citation>
    <scope>NUCLEOTIDE SEQUENCE</scope>
</reference>
<comment type="similarity">
    <text evidence="12">Belongs to the type II malonyltransferase family.</text>
</comment>